<evidence type="ECO:0000259" key="6">
    <source>
        <dbReference type="PROSITE" id="PS50110"/>
    </source>
</evidence>
<feature type="modified residue" description="4-aspartylphosphate" evidence="4">
    <location>
        <position position="571"/>
    </location>
</feature>
<dbReference type="SUPFAM" id="SSF52172">
    <property type="entry name" value="CheY-like"/>
    <property type="match status" value="2"/>
</dbReference>
<feature type="domain" description="PAS" evidence="7">
    <location>
        <begin position="148"/>
        <end position="196"/>
    </location>
</feature>
<dbReference type="Pfam" id="PF02518">
    <property type="entry name" value="HATPase_c"/>
    <property type="match status" value="1"/>
</dbReference>
<evidence type="ECO:0000256" key="2">
    <source>
        <dbReference type="ARBA" id="ARBA00012438"/>
    </source>
</evidence>
<dbReference type="PROSITE" id="PS50110">
    <property type="entry name" value="RESPONSE_REGULATORY"/>
    <property type="match status" value="2"/>
</dbReference>
<evidence type="ECO:0000313" key="9">
    <source>
        <dbReference type="EMBL" id="GJD81894.1"/>
    </source>
</evidence>
<dbReference type="SUPFAM" id="SSF55785">
    <property type="entry name" value="PYP-like sensor domain (PAS domain)"/>
    <property type="match status" value="1"/>
</dbReference>
<feature type="domain" description="PAC" evidence="8">
    <location>
        <begin position="214"/>
        <end position="270"/>
    </location>
</feature>
<evidence type="ECO:0000259" key="7">
    <source>
        <dbReference type="PROSITE" id="PS50112"/>
    </source>
</evidence>
<feature type="domain" description="Response regulatory" evidence="6">
    <location>
        <begin position="522"/>
        <end position="631"/>
    </location>
</feature>
<dbReference type="Gene3D" id="1.10.287.130">
    <property type="match status" value="1"/>
</dbReference>
<dbReference type="PANTHER" id="PTHR43065:SF42">
    <property type="entry name" value="TWO-COMPONENT SENSOR PPRA"/>
    <property type="match status" value="1"/>
</dbReference>
<name>A0AA37HUL3_9HYPH</name>
<evidence type="ECO:0000256" key="3">
    <source>
        <dbReference type="ARBA" id="ARBA00022553"/>
    </source>
</evidence>
<dbReference type="Gene3D" id="3.40.50.2300">
    <property type="match status" value="2"/>
</dbReference>
<dbReference type="InterPro" id="IPR036097">
    <property type="entry name" value="HisK_dim/P_sf"/>
</dbReference>
<dbReference type="SUPFAM" id="SSF47384">
    <property type="entry name" value="Homodimeric domain of signal transducing histidine kinase"/>
    <property type="match status" value="1"/>
</dbReference>
<dbReference type="PROSITE" id="PS50113">
    <property type="entry name" value="PAC"/>
    <property type="match status" value="1"/>
</dbReference>
<dbReference type="SMART" id="SM00448">
    <property type="entry name" value="REC"/>
    <property type="match status" value="2"/>
</dbReference>
<feature type="modified residue" description="4-aspartylphosphate" evidence="4">
    <location>
        <position position="71"/>
    </location>
</feature>
<gene>
    <name evidence="9" type="primary">rcsC_33</name>
    <name evidence="9" type="ORF">NBEOAGPD_5150</name>
</gene>
<dbReference type="Gene3D" id="3.30.450.20">
    <property type="entry name" value="PAS domain"/>
    <property type="match status" value="1"/>
</dbReference>
<dbReference type="InterPro" id="IPR035965">
    <property type="entry name" value="PAS-like_dom_sf"/>
</dbReference>
<dbReference type="SMART" id="SM00387">
    <property type="entry name" value="HATPase_c"/>
    <property type="match status" value="1"/>
</dbReference>
<dbReference type="Proteomes" id="UP001055108">
    <property type="component" value="Unassembled WGS sequence"/>
</dbReference>
<protein>
    <recommendedName>
        <fullName evidence="2">histidine kinase</fullName>
        <ecNumber evidence="2">2.7.13.3</ecNumber>
    </recommendedName>
</protein>
<dbReference type="InterPro" id="IPR011006">
    <property type="entry name" value="CheY-like_superfamily"/>
</dbReference>
<evidence type="ECO:0000313" key="10">
    <source>
        <dbReference type="Proteomes" id="UP001055108"/>
    </source>
</evidence>
<comment type="catalytic activity">
    <reaction evidence="1">
        <text>ATP + protein L-histidine = ADP + protein N-phospho-L-histidine.</text>
        <dbReference type="EC" id="2.7.13.3"/>
    </reaction>
</comment>
<dbReference type="PANTHER" id="PTHR43065">
    <property type="entry name" value="SENSOR HISTIDINE KINASE"/>
    <property type="match status" value="1"/>
</dbReference>
<dbReference type="SUPFAM" id="SSF55874">
    <property type="entry name" value="ATPase domain of HSP90 chaperone/DNA topoisomerase II/histidine kinase"/>
    <property type="match status" value="1"/>
</dbReference>
<evidence type="ECO:0000259" key="8">
    <source>
        <dbReference type="PROSITE" id="PS50113"/>
    </source>
</evidence>
<dbReference type="InterPro" id="IPR000014">
    <property type="entry name" value="PAS"/>
</dbReference>
<dbReference type="InterPro" id="IPR003594">
    <property type="entry name" value="HATPase_dom"/>
</dbReference>
<comment type="caution">
    <text evidence="9">The sequence shown here is derived from an EMBL/GenBank/DDBJ whole genome shotgun (WGS) entry which is preliminary data.</text>
</comment>
<accession>A0AA37HUL3</accession>
<dbReference type="InterPro" id="IPR005467">
    <property type="entry name" value="His_kinase_dom"/>
</dbReference>
<feature type="domain" description="Response regulatory" evidence="6">
    <location>
        <begin position="22"/>
        <end position="136"/>
    </location>
</feature>
<dbReference type="RefSeq" id="WP_238307116.1">
    <property type="nucleotide sequence ID" value="NZ_BPQM01000172.1"/>
</dbReference>
<dbReference type="CDD" id="cd00156">
    <property type="entry name" value="REC"/>
    <property type="match status" value="1"/>
</dbReference>
<keyword evidence="9" id="KW-0418">Kinase</keyword>
<evidence type="ECO:0000256" key="1">
    <source>
        <dbReference type="ARBA" id="ARBA00000085"/>
    </source>
</evidence>
<dbReference type="EC" id="2.7.13.3" evidence="2"/>
<reference evidence="9" key="2">
    <citation type="submission" date="2021-08" db="EMBL/GenBank/DDBJ databases">
        <authorList>
            <person name="Tani A."/>
            <person name="Ola A."/>
            <person name="Ogura Y."/>
            <person name="Katsura K."/>
            <person name="Hayashi T."/>
        </authorList>
    </citation>
    <scope>NUCLEOTIDE SEQUENCE</scope>
    <source>
        <strain evidence="9">NBRC 103626</strain>
    </source>
</reference>
<dbReference type="Pfam" id="PF08448">
    <property type="entry name" value="PAS_4"/>
    <property type="match status" value="1"/>
</dbReference>
<dbReference type="PRINTS" id="PR00344">
    <property type="entry name" value="BCTRLSENSOR"/>
</dbReference>
<dbReference type="Pfam" id="PF00512">
    <property type="entry name" value="HisKA"/>
    <property type="match status" value="1"/>
</dbReference>
<proteinExistence type="predicted"/>
<evidence type="ECO:0000259" key="5">
    <source>
        <dbReference type="PROSITE" id="PS50109"/>
    </source>
</evidence>
<dbReference type="InterPro" id="IPR004358">
    <property type="entry name" value="Sig_transdc_His_kin-like_C"/>
</dbReference>
<feature type="domain" description="Histidine kinase" evidence="5">
    <location>
        <begin position="283"/>
        <end position="501"/>
    </location>
</feature>
<dbReference type="InterPro" id="IPR003661">
    <property type="entry name" value="HisK_dim/P_dom"/>
</dbReference>
<dbReference type="EMBL" id="BPQM01000172">
    <property type="protein sequence ID" value="GJD81894.1"/>
    <property type="molecule type" value="Genomic_DNA"/>
</dbReference>
<dbReference type="SMART" id="SM00388">
    <property type="entry name" value="HisKA"/>
    <property type="match status" value="1"/>
</dbReference>
<dbReference type="GO" id="GO:0000155">
    <property type="term" value="F:phosphorelay sensor kinase activity"/>
    <property type="evidence" value="ECO:0007669"/>
    <property type="project" value="InterPro"/>
</dbReference>
<dbReference type="PROSITE" id="PS50109">
    <property type="entry name" value="HIS_KIN"/>
    <property type="match status" value="1"/>
</dbReference>
<dbReference type="Pfam" id="PF00072">
    <property type="entry name" value="Response_reg"/>
    <property type="match status" value="2"/>
</dbReference>
<sequence>MTHGIQDAFREDGAGLAANRGTILAVDDEPDILIALEDLFEDAYRVLTSPKPAEALEILRAEPDIAVVISDQRMPGMTGDALLAEARTFHDAQAILLTGYADITAVIAALNRGGIIGYVTKPWDAGLLRGTVRTAFDRHRLGRDLATERALLRGLLDHADEAISFKDADGRFVRLNARKAALLGRSVADSLGRREVDLGPVAAASAAADVAAIRSGEVGNVLVSEGPAGAERWTQVVRVPIRDAAGAVAHLATIERDVTEQKSLEARLRQSDKMQALGTLAGGIAHDFNNLLTAILGSLELAVPKVEGQPRVQRLIENARGAAERGASLTKRLLSFSRTHDLHARATDVNALITGMSDLFGRSLGGLVSVRTDLAADLPAAQVDPDQLELAVLNLCINARDAMPDGGTIVVATDRLVIADDPDLAPGAYVRVSVTDEGSGIPPEILKRVCEPFFTTKAVGQGTGLGLAMVFGLAQQSKGRFNIESTVGRGTRVELALPCAEGAAEAEVAEDADIPLASRPARVLVVDDDPEVRHVTASFVRRFGYRETEAESGAAAVAILEREAFDLVVADLAMPGMSGVDLANLVRSRWPDLPVLILTGHADAIEIPEDLPVLAKPFQSAELARRLSALLT</sequence>
<organism evidence="9 10">
    <name type="scientific">Methylobacterium gregans</name>
    <dbReference type="NCBI Taxonomy" id="374424"/>
    <lineage>
        <taxon>Bacteria</taxon>
        <taxon>Pseudomonadati</taxon>
        <taxon>Pseudomonadota</taxon>
        <taxon>Alphaproteobacteria</taxon>
        <taxon>Hyphomicrobiales</taxon>
        <taxon>Methylobacteriaceae</taxon>
        <taxon>Methylobacterium</taxon>
    </lineage>
</organism>
<dbReference type="AlphaFoldDB" id="A0AA37HUL3"/>
<evidence type="ECO:0000256" key="4">
    <source>
        <dbReference type="PROSITE-ProRule" id="PRU00169"/>
    </source>
</evidence>
<keyword evidence="10" id="KW-1185">Reference proteome</keyword>
<reference evidence="9" key="1">
    <citation type="journal article" date="2016" name="Front. Microbiol.">
        <title>Genome Sequence of the Piezophilic, Mesophilic Sulfate-Reducing Bacterium Desulfovibrio indicus J2T.</title>
        <authorList>
            <person name="Cao J."/>
            <person name="Maignien L."/>
            <person name="Shao Z."/>
            <person name="Alain K."/>
            <person name="Jebbar M."/>
        </authorList>
    </citation>
    <scope>NUCLEOTIDE SEQUENCE</scope>
    <source>
        <strain evidence="9">NBRC 103626</strain>
    </source>
</reference>
<keyword evidence="9" id="KW-0808">Transferase</keyword>
<dbReference type="InterPro" id="IPR036890">
    <property type="entry name" value="HATPase_C_sf"/>
</dbReference>
<dbReference type="PROSITE" id="PS50112">
    <property type="entry name" value="PAS"/>
    <property type="match status" value="1"/>
</dbReference>
<dbReference type="Gene3D" id="3.30.565.10">
    <property type="entry name" value="Histidine kinase-like ATPase, C-terminal domain"/>
    <property type="match status" value="1"/>
</dbReference>
<dbReference type="NCBIfam" id="TIGR00229">
    <property type="entry name" value="sensory_box"/>
    <property type="match status" value="1"/>
</dbReference>
<dbReference type="InterPro" id="IPR000700">
    <property type="entry name" value="PAS-assoc_C"/>
</dbReference>
<keyword evidence="3 4" id="KW-0597">Phosphoprotein</keyword>
<dbReference type="InterPro" id="IPR001789">
    <property type="entry name" value="Sig_transdc_resp-reg_receiver"/>
</dbReference>
<dbReference type="InterPro" id="IPR013656">
    <property type="entry name" value="PAS_4"/>
</dbReference>
<dbReference type="CDD" id="cd17569">
    <property type="entry name" value="REC_HupR-like"/>
    <property type="match status" value="1"/>
</dbReference>
<dbReference type="CDD" id="cd00082">
    <property type="entry name" value="HisKA"/>
    <property type="match status" value="1"/>
</dbReference>